<dbReference type="AlphaFoldDB" id="A0A6L2K9B7"/>
<organism evidence="2">
    <name type="scientific">Tanacetum cinerariifolium</name>
    <name type="common">Dalmatian daisy</name>
    <name type="synonym">Chrysanthemum cinerariifolium</name>
    <dbReference type="NCBI Taxonomy" id="118510"/>
    <lineage>
        <taxon>Eukaryota</taxon>
        <taxon>Viridiplantae</taxon>
        <taxon>Streptophyta</taxon>
        <taxon>Embryophyta</taxon>
        <taxon>Tracheophyta</taxon>
        <taxon>Spermatophyta</taxon>
        <taxon>Magnoliopsida</taxon>
        <taxon>eudicotyledons</taxon>
        <taxon>Gunneridae</taxon>
        <taxon>Pentapetalae</taxon>
        <taxon>asterids</taxon>
        <taxon>campanulids</taxon>
        <taxon>Asterales</taxon>
        <taxon>Asteraceae</taxon>
        <taxon>Asteroideae</taxon>
        <taxon>Anthemideae</taxon>
        <taxon>Anthemidinae</taxon>
        <taxon>Tanacetum</taxon>
    </lineage>
</organism>
<dbReference type="EMBL" id="BKCJ010001969">
    <property type="protein sequence ID" value="GEU45317.1"/>
    <property type="molecule type" value="Genomic_DNA"/>
</dbReference>
<evidence type="ECO:0000313" key="2">
    <source>
        <dbReference type="EMBL" id="GEU45317.1"/>
    </source>
</evidence>
<comment type="caution">
    <text evidence="2">The sequence shown here is derived from an EMBL/GenBank/DDBJ whole genome shotgun (WGS) entry which is preliminary data.</text>
</comment>
<gene>
    <name evidence="2" type="ORF">Tci_017295</name>
</gene>
<comment type="similarity">
    <text evidence="1">Belongs to the IST1 family.</text>
</comment>
<dbReference type="InterPro" id="IPR005061">
    <property type="entry name" value="Ist1"/>
</dbReference>
<dbReference type="Gene3D" id="1.20.1260.60">
    <property type="entry name" value="Vacuolar protein sorting-associated protein Ist1"/>
    <property type="match status" value="1"/>
</dbReference>
<sequence length="190" mass="20846">MIVTALATKVDQVIKEQNMLDVYPMLDGYCHLVLQMGELKEAASSLLYAALRCGEFPELQEICVVLTTRYGKELANGAIDLRNNHGMIQKLSSRSSLETRMKILNEIATENDIVLKLDDSSSVLKHGEDESKTNVIESNSSVSTDDFDEVLSFTDSSKGRNKYRNAEDAAQDAFESAYAAGAARAAVELS</sequence>
<reference evidence="2" key="1">
    <citation type="journal article" date="2019" name="Sci. Rep.">
        <title>Draft genome of Tanacetum cinerariifolium, the natural source of mosquito coil.</title>
        <authorList>
            <person name="Yamashiro T."/>
            <person name="Shiraishi A."/>
            <person name="Satake H."/>
            <person name="Nakayama K."/>
        </authorList>
    </citation>
    <scope>NUCLEOTIDE SEQUENCE</scope>
</reference>
<dbReference type="GO" id="GO:0015031">
    <property type="term" value="P:protein transport"/>
    <property type="evidence" value="ECO:0007669"/>
    <property type="project" value="InterPro"/>
</dbReference>
<accession>A0A6L2K9B7</accession>
<protein>
    <submittedName>
        <fullName evidence="2">Uncharacterized protein</fullName>
    </submittedName>
</protein>
<proteinExistence type="inferred from homology"/>
<name>A0A6L2K9B7_TANCI</name>
<dbReference type="InterPro" id="IPR042277">
    <property type="entry name" value="IST1-like"/>
</dbReference>
<dbReference type="PANTHER" id="PTHR12161:SF16">
    <property type="entry name" value="REGULATOR OF VPS4 ACTIVITY IN THE MVB PATHWAY PROTEIN"/>
    <property type="match status" value="1"/>
</dbReference>
<dbReference type="Pfam" id="PF03398">
    <property type="entry name" value="Ist1"/>
    <property type="match status" value="1"/>
</dbReference>
<dbReference type="PANTHER" id="PTHR12161">
    <property type="entry name" value="IST1 FAMILY MEMBER"/>
    <property type="match status" value="1"/>
</dbReference>
<evidence type="ECO:0000256" key="1">
    <source>
        <dbReference type="ARBA" id="ARBA00005536"/>
    </source>
</evidence>